<proteinExistence type="inferred from homology"/>
<feature type="region of interest" description="Disordered" evidence="6">
    <location>
        <begin position="179"/>
        <end position="200"/>
    </location>
</feature>
<evidence type="ECO:0000256" key="5">
    <source>
        <dbReference type="RuleBase" id="RU364132"/>
    </source>
</evidence>
<reference evidence="8" key="1">
    <citation type="journal article" date="2011" name="Science">
        <title>The plant cell wall-decomposing machinery underlies the functional diversity of forest fungi.</title>
        <authorList>
            <person name="Eastwood D.C."/>
            <person name="Floudas D."/>
            <person name="Binder M."/>
            <person name="Majcherczyk A."/>
            <person name="Schneider P."/>
            <person name="Aerts A."/>
            <person name="Asiegbu F.O."/>
            <person name="Baker S.E."/>
            <person name="Barry K."/>
            <person name="Bendiksby M."/>
            <person name="Blumentritt M."/>
            <person name="Coutinho P.M."/>
            <person name="Cullen D."/>
            <person name="de Vries R.P."/>
            <person name="Gathman A."/>
            <person name="Goodell B."/>
            <person name="Henrissat B."/>
            <person name="Ihrmark K."/>
            <person name="Kauserud H."/>
            <person name="Kohler A."/>
            <person name="LaButti K."/>
            <person name="Lapidus A."/>
            <person name="Lavin J.L."/>
            <person name="Lee Y.-H."/>
            <person name="Lindquist E."/>
            <person name="Lilly W."/>
            <person name="Lucas S."/>
            <person name="Morin E."/>
            <person name="Murat C."/>
            <person name="Oguiza J.A."/>
            <person name="Park J."/>
            <person name="Pisabarro A.G."/>
            <person name="Riley R."/>
            <person name="Rosling A."/>
            <person name="Salamov A."/>
            <person name="Schmidt O."/>
            <person name="Schmutz J."/>
            <person name="Skrede I."/>
            <person name="Stenlid J."/>
            <person name="Wiebenga A."/>
            <person name="Xie X."/>
            <person name="Kuees U."/>
            <person name="Hibbett D.S."/>
            <person name="Hoffmeister D."/>
            <person name="Hoegberg N."/>
            <person name="Martin F."/>
            <person name="Grigoriev I.V."/>
            <person name="Watkinson S.C."/>
        </authorList>
    </citation>
    <scope>NUCLEOTIDE SEQUENCE [LARGE SCALE GENOMIC DNA]</scope>
    <source>
        <strain evidence="8">strain S7.3</strain>
    </source>
</reference>
<accession>F8PPP1</accession>
<feature type="region of interest" description="Disordered" evidence="6">
    <location>
        <begin position="75"/>
        <end position="106"/>
    </location>
</feature>
<feature type="compositionally biased region" description="Pro residues" evidence="6">
    <location>
        <begin position="75"/>
        <end position="89"/>
    </location>
</feature>
<evidence type="ECO:0000256" key="1">
    <source>
        <dbReference type="ARBA" id="ARBA00004123"/>
    </source>
</evidence>
<dbReference type="HOGENOM" id="CLU_065163_1_0_1"/>
<comment type="similarity">
    <text evidence="2 5">Belongs to the RRS1 family.</text>
</comment>
<dbReference type="OMA" id="ACDKNRI"/>
<dbReference type="GO" id="GO:0005634">
    <property type="term" value="C:nucleus"/>
    <property type="evidence" value="ECO:0007669"/>
    <property type="project" value="UniProtKB-SubCell"/>
</dbReference>
<feature type="compositionally biased region" description="Polar residues" evidence="6">
    <location>
        <begin position="183"/>
        <end position="193"/>
    </location>
</feature>
<dbReference type="OrthoDB" id="28455at2759"/>
<gene>
    <name evidence="7" type="ORF">SERLA73DRAFT_132892</name>
</gene>
<keyword evidence="8" id="KW-1185">Reference proteome</keyword>
<keyword evidence="3 5" id="KW-0690">Ribosome biogenesis</keyword>
<evidence type="ECO:0000256" key="3">
    <source>
        <dbReference type="ARBA" id="ARBA00022517"/>
    </source>
</evidence>
<dbReference type="EMBL" id="GL945477">
    <property type="protein sequence ID" value="EGO02099.1"/>
    <property type="molecule type" value="Genomic_DNA"/>
</dbReference>
<feature type="region of interest" description="Disordered" evidence="6">
    <location>
        <begin position="285"/>
        <end position="311"/>
    </location>
</feature>
<dbReference type="GO" id="GO:0042254">
    <property type="term" value="P:ribosome biogenesis"/>
    <property type="evidence" value="ECO:0007669"/>
    <property type="project" value="UniProtKB-KW"/>
</dbReference>
<evidence type="ECO:0000256" key="2">
    <source>
        <dbReference type="ARBA" id="ARBA00010077"/>
    </source>
</evidence>
<dbReference type="InterPro" id="IPR007023">
    <property type="entry name" value="Ribosom_reg"/>
</dbReference>
<dbReference type="Pfam" id="PF04939">
    <property type="entry name" value="RRS1"/>
    <property type="match status" value="1"/>
</dbReference>
<dbReference type="Proteomes" id="UP000008063">
    <property type="component" value="Unassembled WGS sequence"/>
</dbReference>
<evidence type="ECO:0000313" key="7">
    <source>
        <dbReference type="EMBL" id="EGO02099.1"/>
    </source>
</evidence>
<dbReference type="STRING" id="936435.F8PPP1"/>
<organism evidence="8">
    <name type="scientific">Serpula lacrymans var. lacrymans (strain S7.3)</name>
    <name type="common">Dry rot fungus</name>
    <dbReference type="NCBI Taxonomy" id="936435"/>
    <lineage>
        <taxon>Eukaryota</taxon>
        <taxon>Fungi</taxon>
        <taxon>Dikarya</taxon>
        <taxon>Basidiomycota</taxon>
        <taxon>Agaricomycotina</taxon>
        <taxon>Agaricomycetes</taxon>
        <taxon>Agaricomycetidae</taxon>
        <taxon>Boletales</taxon>
        <taxon>Coniophorineae</taxon>
        <taxon>Serpulaceae</taxon>
        <taxon>Serpula</taxon>
    </lineage>
</organism>
<dbReference type="AlphaFoldDB" id="F8PPP1"/>
<evidence type="ECO:0000256" key="4">
    <source>
        <dbReference type="ARBA" id="ARBA00023242"/>
    </source>
</evidence>
<sequence length="311" mass="34882">MDVSNILASHAAKFQSIDVEKETPLDVDTGFLTVTDLNPIDEDSYSTNLEEYLQSTARDGIQALIASLYSLPTKPSPDGPLAVLPPPTTLLPREKPLPKPKPPTKWERFASAKGIQKKVREKKIWDEEKQEWVNRWGRDGKNKEKEDQWITEVPANAAVDFDPVKVARDARKSRVAQNERQRLQNVARTTAQSERQDRNKEIDRTLATTRLSTASMGKFDKKLDGEKKLKGIKRKFEPTEIPIEREKQSSLAILSKLDGDVKRAKREKPNGGDDVLNVRKAIRSASRGRGAVALGRAQTRGDGKGRRGGKR</sequence>
<comment type="subcellular location">
    <subcellularLocation>
        <location evidence="1 5">Nucleus</location>
    </subcellularLocation>
</comment>
<keyword evidence="4 5" id="KW-0539">Nucleus</keyword>
<comment type="function">
    <text evidence="5">Involved in ribosomal large subunit assembly.</text>
</comment>
<evidence type="ECO:0000313" key="8">
    <source>
        <dbReference type="Proteomes" id="UP000008063"/>
    </source>
</evidence>
<dbReference type="InParanoid" id="F8PPP1"/>
<protein>
    <recommendedName>
        <fullName evidence="5">Ribosome biogenesis regulatory protein</fullName>
    </recommendedName>
</protein>
<name>F8PPP1_SERL3</name>
<evidence type="ECO:0000256" key="6">
    <source>
        <dbReference type="SAM" id="MobiDB-lite"/>
    </source>
</evidence>